<organism evidence="1 2">
    <name type="scientific">Paenibacillus endophyticus</name>
    <dbReference type="NCBI Taxonomy" id="1294268"/>
    <lineage>
        <taxon>Bacteria</taxon>
        <taxon>Bacillati</taxon>
        <taxon>Bacillota</taxon>
        <taxon>Bacilli</taxon>
        <taxon>Bacillales</taxon>
        <taxon>Paenibacillaceae</taxon>
        <taxon>Paenibacillus</taxon>
    </lineage>
</organism>
<reference evidence="1 2" key="1">
    <citation type="submission" date="2020-08" db="EMBL/GenBank/DDBJ databases">
        <title>Genomic Encyclopedia of Type Strains, Phase III (KMG-III): the genomes of soil and plant-associated and newly described type strains.</title>
        <authorList>
            <person name="Whitman W."/>
        </authorList>
    </citation>
    <scope>NUCLEOTIDE SEQUENCE [LARGE SCALE GENOMIC DNA]</scope>
    <source>
        <strain evidence="1 2">CECT 8234</strain>
    </source>
</reference>
<evidence type="ECO:0008006" key="3">
    <source>
        <dbReference type="Google" id="ProtNLM"/>
    </source>
</evidence>
<dbReference type="Proteomes" id="UP000518605">
    <property type="component" value="Unassembled WGS sequence"/>
</dbReference>
<evidence type="ECO:0000313" key="1">
    <source>
        <dbReference type="EMBL" id="MBB3154232.1"/>
    </source>
</evidence>
<name>A0A7W5CAM6_9BACL</name>
<accession>A0A7W5CAM6</accession>
<dbReference type="EMBL" id="JACHXW010000015">
    <property type="protein sequence ID" value="MBB3154232.1"/>
    <property type="molecule type" value="Genomic_DNA"/>
</dbReference>
<keyword evidence="2" id="KW-1185">Reference proteome</keyword>
<dbReference type="RefSeq" id="WP_183567299.1">
    <property type="nucleotide sequence ID" value="NZ_CBCSLB010000016.1"/>
</dbReference>
<gene>
    <name evidence="1" type="ORF">FHS16_004314</name>
</gene>
<evidence type="ECO:0000313" key="2">
    <source>
        <dbReference type="Proteomes" id="UP000518605"/>
    </source>
</evidence>
<protein>
    <recommendedName>
        <fullName evidence="3">Carboxypeptidase regulatory-like domain-containing protein</fullName>
    </recommendedName>
</protein>
<proteinExistence type="predicted"/>
<comment type="caution">
    <text evidence="1">The sequence shown here is derived from an EMBL/GenBank/DDBJ whole genome shotgun (WGS) entry which is preliminary data.</text>
</comment>
<dbReference type="AlphaFoldDB" id="A0A7W5CAM6"/>
<sequence>MSQLRSISITHCSLVVAPIDIWTRRQPAPSALSVSLEGVQKKPVRKPDGTYLFLDLPPGSYLLTVTSPSFIPYKRLIETADLNKLNPVVTVPLLPSPGYAYPSASTALAFPLCDDSGAPCAGADVWAYASEDQAARGRIAQDTLAAGVDAAIIGLLQGQTVAGECLLLRGQGNEELVQVAEVLPGGWLRFENPLQQSYRRGASLLPAVQTQSAHNGIVILPFRGTLPRSFVVKAVASYGESSTTAELTARAGEVTTAQTLILK</sequence>